<dbReference type="OMA" id="RWSEMTE"/>
<dbReference type="GO" id="GO:0048644">
    <property type="term" value="P:muscle organ morphogenesis"/>
    <property type="evidence" value="ECO:0007669"/>
    <property type="project" value="Ensembl"/>
</dbReference>
<dbReference type="GO" id="GO:0005737">
    <property type="term" value="C:cytoplasm"/>
    <property type="evidence" value="ECO:0007669"/>
    <property type="project" value="UniProtKB-SubCell"/>
</dbReference>
<keyword evidence="8" id="KW-0339">Growth factor</keyword>
<dbReference type="GO" id="GO:0060221">
    <property type="term" value="P:retinal rod cell differentiation"/>
    <property type="evidence" value="ECO:0007669"/>
    <property type="project" value="Ensembl"/>
</dbReference>
<proteinExistence type="inferred from homology"/>
<dbReference type="InterPro" id="IPR009079">
    <property type="entry name" value="4_helix_cytokine-like_core"/>
</dbReference>
<dbReference type="GO" id="GO:0044877">
    <property type="term" value="F:protein-containing complex binding"/>
    <property type="evidence" value="ECO:0007669"/>
    <property type="project" value="Ensembl"/>
</dbReference>
<dbReference type="GO" id="GO:0005138">
    <property type="term" value="F:interleukin-6 receptor binding"/>
    <property type="evidence" value="ECO:0007669"/>
    <property type="project" value="Ensembl"/>
</dbReference>
<dbReference type="GO" id="GO:0008083">
    <property type="term" value="F:growth factor activity"/>
    <property type="evidence" value="ECO:0007669"/>
    <property type="project" value="UniProtKB-KW"/>
</dbReference>
<dbReference type="FunFam" id="1.20.1250.10:FF:000022">
    <property type="entry name" value="ciliary neurotrophic factor"/>
    <property type="match status" value="1"/>
</dbReference>
<dbReference type="InterPro" id="IPR000151">
    <property type="entry name" value="Ciliary_neurotrophic_fac_CNTF"/>
</dbReference>
<evidence type="ECO:0000256" key="5">
    <source>
        <dbReference type="ARBA" id="ARBA00022490"/>
    </source>
</evidence>
<dbReference type="Pfam" id="PF01110">
    <property type="entry name" value="CNTF"/>
    <property type="match status" value="1"/>
</dbReference>
<dbReference type="GO" id="GO:0097696">
    <property type="term" value="P:cell surface receptor signaling pathway via STAT"/>
    <property type="evidence" value="ECO:0007669"/>
    <property type="project" value="Ensembl"/>
</dbReference>
<sequence length="197" mass="22235">MASSERSPVASRRCDLCRHTVHLLRKMRSDVCEVLDAYVQKQGLDKSFNLDSVDGVPTASTEQWGELSDAERLQENLKAYWAFQVLLDEILEVQRSHLTPSDDAFHKSIEAIILQVSALAYQLEQLLVTLEHSVPAREFESKKDALQKNLFHKKLKGMKVLQELAHWNVRSIRDLHQVSKSVNSGATIPASDSLGQT</sequence>
<evidence type="ECO:0000256" key="7">
    <source>
        <dbReference type="ARBA" id="ARBA00022902"/>
    </source>
</evidence>
<dbReference type="GO" id="GO:0005615">
    <property type="term" value="C:extracellular space"/>
    <property type="evidence" value="ECO:0007669"/>
    <property type="project" value="Ensembl"/>
</dbReference>
<evidence type="ECO:0000256" key="2">
    <source>
        <dbReference type="ARBA" id="ARBA00007988"/>
    </source>
</evidence>
<organism evidence="10 11">
    <name type="scientific">Salvator merianae</name>
    <name type="common">Argentine black and white tegu</name>
    <name type="synonym">Tupinambis merianae</name>
    <dbReference type="NCBI Taxonomy" id="96440"/>
    <lineage>
        <taxon>Eukaryota</taxon>
        <taxon>Metazoa</taxon>
        <taxon>Chordata</taxon>
        <taxon>Craniata</taxon>
        <taxon>Vertebrata</taxon>
        <taxon>Euteleostomi</taxon>
        <taxon>Lepidosauria</taxon>
        <taxon>Squamata</taxon>
        <taxon>Bifurcata</taxon>
        <taxon>Unidentata</taxon>
        <taxon>Episquamata</taxon>
        <taxon>Laterata</taxon>
        <taxon>Teiioidea</taxon>
        <taxon>Teiidae</taxon>
        <taxon>Salvator</taxon>
    </lineage>
</organism>
<evidence type="ECO:0000313" key="10">
    <source>
        <dbReference type="Ensembl" id="ENSSMRP00000001315.1"/>
    </source>
</evidence>
<dbReference type="GO" id="GO:0046533">
    <property type="term" value="P:negative regulation of photoreceptor cell differentiation"/>
    <property type="evidence" value="ECO:0007669"/>
    <property type="project" value="Ensembl"/>
</dbReference>
<evidence type="ECO:0000256" key="1">
    <source>
        <dbReference type="ARBA" id="ARBA00004496"/>
    </source>
</evidence>
<comment type="function">
    <text evidence="9">CNTF is a survival factor for various neuronal cell types. Seems to prevent the degeneration of motor axons after axotomy.</text>
</comment>
<protein>
    <recommendedName>
        <fullName evidence="3">Ciliary neurotrophic factor</fullName>
    </recommendedName>
</protein>
<dbReference type="Gene3D" id="1.20.1250.10">
    <property type="match status" value="1"/>
</dbReference>
<dbReference type="GO" id="GO:0048666">
    <property type="term" value="P:neuron development"/>
    <property type="evidence" value="ECO:0007669"/>
    <property type="project" value="Ensembl"/>
</dbReference>
<dbReference type="GO" id="GO:0030424">
    <property type="term" value="C:axon"/>
    <property type="evidence" value="ECO:0007669"/>
    <property type="project" value="TreeGrafter"/>
</dbReference>
<dbReference type="GO" id="GO:0005127">
    <property type="term" value="F:ciliary neurotrophic factor receptor binding"/>
    <property type="evidence" value="ECO:0007669"/>
    <property type="project" value="InterPro"/>
</dbReference>
<keyword evidence="5" id="KW-0963">Cytoplasm</keyword>
<keyword evidence="4" id="KW-0217">Developmental protein</keyword>
<dbReference type="GO" id="GO:0005125">
    <property type="term" value="F:cytokine activity"/>
    <property type="evidence" value="ECO:0007669"/>
    <property type="project" value="TreeGrafter"/>
</dbReference>
<dbReference type="AlphaFoldDB" id="A0A8D0B7A0"/>
<evidence type="ECO:0000256" key="4">
    <source>
        <dbReference type="ARBA" id="ARBA00022473"/>
    </source>
</evidence>
<reference evidence="10" key="1">
    <citation type="submission" date="2025-08" db="UniProtKB">
        <authorList>
            <consortium name="Ensembl"/>
        </authorList>
    </citation>
    <scope>IDENTIFICATION</scope>
</reference>
<dbReference type="GO" id="GO:0048143">
    <property type="term" value="P:astrocyte activation"/>
    <property type="evidence" value="ECO:0007669"/>
    <property type="project" value="TreeGrafter"/>
</dbReference>
<dbReference type="GO" id="GO:0046668">
    <property type="term" value="P:regulation of retinal cell programmed cell death"/>
    <property type="evidence" value="ECO:0007669"/>
    <property type="project" value="Ensembl"/>
</dbReference>
<dbReference type="PANTHER" id="PTHR15196">
    <property type="entry name" value="CILIARY NEUROTROPHIC FACTOR"/>
    <property type="match status" value="1"/>
</dbReference>
<dbReference type="GO" id="GO:0048680">
    <property type="term" value="P:positive regulation of axon regeneration"/>
    <property type="evidence" value="ECO:0007669"/>
    <property type="project" value="TreeGrafter"/>
</dbReference>
<name>A0A8D0B7A0_SALMN</name>
<dbReference type="GeneTree" id="ENSGT00420000029890"/>
<keyword evidence="7" id="KW-0524">Neurogenesis</keyword>
<evidence type="ECO:0000313" key="11">
    <source>
        <dbReference type="Proteomes" id="UP000694421"/>
    </source>
</evidence>
<accession>A0A8D0B7A0</accession>
<dbReference type="GO" id="GO:0043524">
    <property type="term" value="P:negative regulation of neuron apoptotic process"/>
    <property type="evidence" value="ECO:0007669"/>
    <property type="project" value="Ensembl"/>
</dbReference>
<comment type="similarity">
    <text evidence="2">Belongs to the CNTF family.</text>
</comment>
<evidence type="ECO:0000256" key="9">
    <source>
        <dbReference type="ARBA" id="ARBA00025427"/>
    </source>
</evidence>
<reference evidence="10" key="2">
    <citation type="submission" date="2025-09" db="UniProtKB">
        <authorList>
            <consortium name="Ensembl"/>
        </authorList>
    </citation>
    <scope>IDENTIFICATION</scope>
</reference>
<keyword evidence="11" id="KW-1185">Reference proteome</keyword>
<dbReference type="SUPFAM" id="SSF47266">
    <property type="entry name" value="4-helical cytokines"/>
    <property type="match status" value="1"/>
</dbReference>
<dbReference type="GO" id="GO:0070120">
    <property type="term" value="P:ciliary neurotrophic factor-mediated signaling pathway"/>
    <property type="evidence" value="ECO:0007669"/>
    <property type="project" value="Ensembl"/>
</dbReference>
<evidence type="ECO:0000256" key="8">
    <source>
        <dbReference type="ARBA" id="ARBA00023030"/>
    </source>
</evidence>
<evidence type="ECO:0000256" key="6">
    <source>
        <dbReference type="ARBA" id="ARBA00022782"/>
    </source>
</evidence>
<dbReference type="Ensembl" id="ENSSMRT00000001589.1">
    <property type="protein sequence ID" value="ENSSMRP00000001315.1"/>
    <property type="gene ID" value="ENSSMRG00000001159.1"/>
</dbReference>
<dbReference type="GO" id="GO:0010628">
    <property type="term" value="P:positive regulation of gene expression"/>
    <property type="evidence" value="ECO:0007669"/>
    <property type="project" value="Ensembl"/>
</dbReference>
<keyword evidence="6" id="KW-0221">Differentiation</keyword>
<dbReference type="Proteomes" id="UP000694421">
    <property type="component" value="Unplaced"/>
</dbReference>
<comment type="subcellular location">
    <subcellularLocation>
        <location evidence="1">Cytoplasm</location>
    </subcellularLocation>
</comment>
<dbReference type="GO" id="GO:0008284">
    <property type="term" value="P:positive regulation of cell population proliferation"/>
    <property type="evidence" value="ECO:0007669"/>
    <property type="project" value="Ensembl"/>
</dbReference>
<evidence type="ECO:0000256" key="3">
    <source>
        <dbReference type="ARBA" id="ARBA00015150"/>
    </source>
</evidence>
<dbReference type="PANTHER" id="PTHR15196:SF0">
    <property type="entry name" value="CILIARY NEUROTROPHIC FACTOR"/>
    <property type="match status" value="1"/>
</dbReference>